<dbReference type="EMBL" id="VDMD01000043">
    <property type="protein sequence ID" value="TRM57715.1"/>
    <property type="molecule type" value="Genomic_DNA"/>
</dbReference>
<gene>
    <name evidence="1" type="ORF">BD626DRAFT_207007</name>
</gene>
<proteinExistence type="predicted"/>
<evidence type="ECO:0000313" key="1">
    <source>
        <dbReference type="EMBL" id="TRM57715.1"/>
    </source>
</evidence>
<dbReference type="AlphaFoldDB" id="A0A550BYT7"/>
<protein>
    <submittedName>
        <fullName evidence="1">Uncharacterized protein</fullName>
    </submittedName>
</protein>
<comment type="caution">
    <text evidence="1">The sequence shown here is derived from an EMBL/GenBank/DDBJ whole genome shotgun (WGS) entry which is preliminary data.</text>
</comment>
<organism evidence="1 2">
    <name type="scientific">Schizophyllum amplum</name>
    <dbReference type="NCBI Taxonomy" id="97359"/>
    <lineage>
        <taxon>Eukaryota</taxon>
        <taxon>Fungi</taxon>
        <taxon>Dikarya</taxon>
        <taxon>Basidiomycota</taxon>
        <taxon>Agaricomycotina</taxon>
        <taxon>Agaricomycetes</taxon>
        <taxon>Agaricomycetidae</taxon>
        <taxon>Agaricales</taxon>
        <taxon>Schizophyllaceae</taxon>
        <taxon>Schizophyllum</taxon>
    </lineage>
</organism>
<sequence length="85" mass="9571">MAKKSVFESVIYHLSPSFRSSRRVQLQAALEAQGARPAALEAHRGRRRASVRRRILSARFDGRTEAKDTAEIVTDASLHSCHLQR</sequence>
<keyword evidence="2" id="KW-1185">Reference proteome</keyword>
<evidence type="ECO:0000313" key="2">
    <source>
        <dbReference type="Proteomes" id="UP000320762"/>
    </source>
</evidence>
<name>A0A550BYT7_9AGAR</name>
<reference evidence="1 2" key="1">
    <citation type="journal article" date="2019" name="New Phytol.">
        <title>Comparative genomics reveals unique wood-decay strategies and fruiting body development in the Schizophyllaceae.</title>
        <authorList>
            <person name="Almasi E."/>
            <person name="Sahu N."/>
            <person name="Krizsan K."/>
            <person name="Balint B."/>
            <person name="Kovacs G.M."/>
            <person name="Kiss B."/>
            <person name="Cseklye J."/>
            <person name="Drula E."/>
            <person name="Henrissat B."/>
            <person name="Nagy I."/>
            <person name="Chovatia M."/>
            <person name="Adam C."/>
            <person name="LaButti K."/>
            <person name="Lipzen A."/>
            <person name="Riley R."/>
            <person name="Grigoriev I.V."/>
            <person name="Nagy L.G."/>
        </authorList>
    </citation>
    <scope>NUCLEOTIDE SEQUENCE [LARGE SCALE GENOMIC DNA]</scope>
    <source>
        <strain evidence="1 2">NL-1724</strain>
    </source>
</reference>
<dbReference type="Proteomes" id="UP000320762">
    <property type="component" value="Unassembled WGS sequence"/>
</dbReference>
<dbReference type="OrthoDB" id="2874767at2759"/>
<accession>A0A550BYT7</accession>